<dbReference type="PANTHER" id="PTHR43391">
    <property type="entry name" value="RETINOL DEHYDROGENASE-RELATED"/>
    <property type="match status" value="1"/>
</dbReference>
<dbReference type="SUPFAM" id="SSF51735">
    <property type="entry name" value="NAD(P)-binding Rossmann-fold domains"/>
    <property type="match status" value="1"/>
</dbReference>
<organism evidence="4 5">
    <name type="scientific">Microbulbifer variabilis</name>
    <dbReference type="NCBI Taxonomy" id="266805"/>
    <lineage>
        <taxon>Bacteria</taxon>
        <taxon>Pseudomonadati</taxon>
        <taxon>Pseudomonadota</taxon>
        <taxon>Gammaproteobacteria</taxon>
        <taxon>Cellvibrionales</taxon>
        <taxon>Microbulbiferaceae</taxon>
        <taxon>Microbulbifer</taxon>
    </lineage>
</organism>
<proteinExistence type="inferred from homology"/>
<dbReference type="InterPro" id="IPR036291">
    <property type="entry name" value="NAD(P)-bd_dom_sf"/>
</dbReference>
<gene>
    <name evidence="4" type="ORF">MJO52_18115</name>
</gene>
<dbReference type="PRINTS" id="PR00080">
    <property type="entry name" value="SDRFAMILY"/>
</dbReference>
<dbReference type="PROSITE" id="PS00061">
    <property type="entry name" value="ADH_SHORT"/>
    <property type="match status" value="1"/>
</dbReference>
<evidence type="ECO:0000256" key="3">
    <source>
        <dbReference type="RuleBase" id="RU000363"/>
    </source>
</evidence>
<accession>A0ABY4VDK9</accession>
<dbReference type="EMBL" id="CP092418">
    <property type="protein sequence ID" value="USD20955.1"/>
    <property type="molecule type" value="Genomic_DNA"/>
</dbReference>
<dbReference type="InterPro" id="IPR020904">
    <property type="entry name" value="Sc_DH/Rdtase_CS"/>
</dbReference>
<dbReference type="RefSeq" id="WP_252083358.1">
    <property type="nucleotide sequence ID" value="NZ_CP092418.1"/>
</dbReference>
<dbReference type="Gene3D" id="3.40.50.720">
    <property type="entry name" value="NAD(P)-binding Rossmann-like Domain"/>
    <property type="match status" value="1"/>
</dbReference>
<dbReference type="CDD" id="cd05374">
    <property type="entry name" value="17beta-HSD-like_SDR_c"/>
    <property type="match status" value="1"/>
</dbReference>
<dbReference type="PANTHER" id="PTHR43391:SF86">
    <property type="entry name" value="SHORT-CHAIN DEHYDROGENASE_REDUCTASE FAMILY PROTEIN"/>
    <property type="match status" value="1"/>
</dbReference>
<name>A0ABY4VDK9_9GAMM</name>
<evidence type="ECO:0000313" key="5">
    <source>
        <dbReference type="Proteomes" id="UP001055658"/>
    </source>
</evidence>
<evidence type="ECO:0000256" key="1">
    <source>
        <dbReference type="ARBA" id="ARBA00006484"/>
    </source>
</evidence>
<protein>
    <submittedName>
        <fullName evidence="4">SDR family oxidoreductase</fullName>
    </submittedName>
</protein>
<reference evidence="4" key="1">
    <citation type="submission" date="2022-02" db="EMBL/GenBank/DDBJ databases">
        <title>Coral-associated bacteria.</title>
        <authorList>
            <person name="Tang K."/>
            <person name="Wang X."/>
        </authorList>
    </citation>
    <scope>NUCLEOTIDE SEQUENCE</scope>
    <source>
        <strain evidence="4">SCSIO 43006</strain>
    </source>
</reference>
<dbReference type="Pfam" id="PF00106">
    <property type="entry name" value="adh_short"/>
    <property type="match status" value="1"/>
</dbReference>
<dbReference type="PRINTS" id="PR00081">
    <property type="entry name" value="GDHRDH"/>
</dbReference>
<sequence>MGKVVLITGTSTGLGQSLATKMAKRGYVVYATMRDLDKAGPLLKDAGLGHKLNVLALDVQDAGSIQHAVNTIIEEQGRIDILVNNAGAGFVKTTEMASEVETQWVMDVNFHGVVRCTKAVLPHMRKERSGRIINISSVGGLVGQPFNELYCAAKFAVEGYTEAMASYIQPSFNIQFTAVEPGGIYSEFANSVLSQLQVDGGVPEGDYQGLFEQYLSGIQRRTPEQTARLYQSAGQVAQVVLDVVESEDPPVRVRTSPWANEFCAYKTHADPSGKAQQKMVIDTLLSANQ</sequence>
<keyword evidence="5" id="KW-1185">Reference proteome</keyword>
<keyword evidence="2" id="KW-0560">Oxidoreductase</keyword>
<evidence type="ECO:0000313" key="4">
    <source>
        <dbReference type="EMBL" id="USD20955.1"/>
    </source>
</evidence>
<evidence type="ECO:0000256" key="2">
    <source>
        <dbReference type="ARBA" id="ARBA00023002"/>
    </source>
</evidence>
<dbReference type="Proteomes" id="UP001055658">
    <property type="component" value="Chromosome"/>
</dbReference>
<comment type="similarity">
    <text evidence="1 3">Belongs to the short-chain dehydrogenases/reductases (SDR) family.</text>
</comment>
<dbReference type="InterPro" id="IPR002347">
    <property type="entry name" value="SDR_fam"/>
</dbReference>